<evidence type="ECO:0000256" key="8">
    <source>
        <dbReference type="ARBA" id="ARBA00022989"/>
    </source>
</evidence>
<evidence type="ECO:0000256" key="5">
    <source>
        <dbReference type="ARBA" id="ARBA00022692"/>
    </source>
</evidence>
<dbReference type="PANTHER" id="PTHR14995">
    <property type="entry name" value="AMNIONLESS"/>
    <property type="match status" value="1"/>
</dbReference>
<keyword evidence="4" id="KW-1003">Cell membrane</keyword>
<proteinExistence type="predicted"/>
<keyword evidence="9" id="KW-0472">Membrane</keyword>
<organism evidence="11 12">
    <name type="scientific">Batillaria attramentaria</name>
    <dbReference type="NCBI Taxonomy" id="370345"/>
    <lineage>
        <taxon>Eukaryota</taxon>
        <taxon>Metazoa</taxon>
        <taxon>Spiralia</taxon>
        <taxon>Lophotrochozoa</taxon>
        <taxon>Mollusca</taxon>
        <taxon>Gastropoda</taxon>
        <taxon>Caenogastropoda</taxon>
        <taxon>Sorbeoconcha</taxon>
        <taxon>Cerithioidea</taxon>
        <taxon>Batillariidae</taxon>
        <taxon>Batillaria</taxon>
    </lineage>
</organism>
<evidence type="ECO:0000256" key="4">
    <source>
        <dbReference type="ARBA" id="ARBA00022475"/>
    </source>
</evidence>
<evidence type="ECO:0000256" key="7">
    <source>
        <dbReference type="ARBA" id="ARBA00022927"/>
    </source>
</evidence>
<comment type="caution">
    <text evidence="11">The sequence shown here is derived from an EMBL/GenBank/DDBJ whole genome shotgun (WGS) entry which is preliminary data.</text>
</comment>
<dbReference type="AlphaFoldDB" id="A0ABD0KDA4"/>
<protein>
    <recommendedName>
        <fullName evidence="2">Protein amnionless</fullName>
    </recommendedName>
</protein>
<dbReference type="Proteomes" id="UP001519460">
    <property type="component" value="Unassembled WGS sequence"/>
</dbReference>
<dbReference type="GO" id="GO:0015031">
    <property type="term" value="P:protein transport"/>
    <property type="evidence" value="ECO:0007669"/>
    <property type="project" value="UniProtKB-KW"/>
</dbReference>
<dbReference type="GO" id="GO:0005886">
    <property type="term" value="C:plasma membrane"/>
    <property type="evidence" value="ECO:0007669"/>
    <property type="project" value="UniProtKB-SubCell"/>
</dbReference>
<feature type="region of interest" description="Disordered" evidence="10">
    <location>
        <begin position="381"/>
        <end position="413"/>
    </location>
</feature>
<reference evidence="11 12" key="1">
    <citation type="journal article" date="2023" name="Sci. Data">
        <title>Genome assembly of the Korean intertidal mud-creeper Batillaria attramentaria.</title>
        <authorList>
            <person name="Patra A.K."/>
            <person name="Ho P.T."/>
            <person name="Jun S."/>
            <person name="Lee S.J."/>
            <person name="Kim Y."/>
            <person name="Won Y.J."/>
        </authorList>
    </citation>
    <scope>NUCLEOTIDE SEQUENCE [LARGE SCALE GENOMIC DNA]</scope>
    <source>
        <strain evidence="11">Wonlab-2016</strain>
    </source>
</reference>
<evidence type="ECO:0000256" key="2">
    <source>
        <dbReference type="ARBA" id="ARBA00021200"/>
    </source>
</evidence>
<evidence type="ECO:0000313" key="11">
    <source>
        <dbReference type="EMBL" id="KAK7485022.1"/>
    </source>
</evidence>
<accession>A0ABD0KDA4</accession>
<evidence type="ECO:0000256" key="10">
    <source>
        <dbReference type="SAM" id="MobiDB-lite"/>
    </source>
</evidence>
<dbReference type="PANTHER" id="PTHR14995:SF2">
    <property type="entry name" value="PROTEIN AMNIONLESS"/>
    <property type="match status" value="1"/>
</dbReference>
<keyword evidence="8" id="KW-1133">Transmembrane helix</keyword>
<sequence>MFTDLCKEFAVSRLSQRNKIHITKGVSDAVYKRWLTDRNFENPNNWNAGRPPCGNDRVIIPDDSPVIYMQMNTTLRELTLPKNGELILGNGVQLAFTQDAADVTNCPQTGGDVEFTAVHAAKWVDPQNWCATTTELADCQPDSLLETERVPCVTDDVVFLRHRSYYVDLSHDLQLKVKTLKLTGTSFTTDSFTQYVNSTDGRKIFRLSSPGAPTTLSISRQGCNDVGGCACGNDQGQMQQQICAIQSKRCTRAKCKSPVMPVGACCDMCGVVINGTRGRGFNFNDFKNLLQTTFFDNNTDVTTAVSVTSAGNVQVVLQDDSGQYSSQLAALIKADFDADLKNGGHKYALDAYVMTGSAADTSAHTGSPDFKLPHAPNLPSLPNLSRYLPSRSGFGPKRMREPPSGSATPPRTIGPLDPGFANPLYDTAPFDDGNAREMELRSPIEEQPTFDISDKGFNNPLYGTAGAAFFTDPTEVPQTTVDVETKAAKEQSDI</sequence>
<dbReference type="EMBL" id="JACVVK020000201">
    <property type="protein sequence ID" value="KAK7485022.1"/>
    <property type="molecule type" value="Genomic_DNA"/>
</dbReference>
<evidence type="ECO:0000256" key="1">
    <source>
        <dbReference type="ARBA" id="ARBA00004251"/>
    </source>
</evidence>
<evidence type="ECO:0000313" key="12">
    <source>
        <dbReference type="Proteomes" id="UP001519460"/>
    </source>
</evidence>
<dbReference type="InterPro" id="IPR026112">
    <property type="entry name" value="AMN"/>
</dbReference>
<keyword evidence="3" id="KW-0813">Transport</keyword>
<evidence type="ECO:0000256" key="9">
    <source>
        <dbReference type="ARBA" id="ARBA00023136"/>
    </source>
</evidence>
<evidence type="ECO:0000256" key="6">
    <source>
        <dbReference type="ARBA" id="ARBA00022729"/>
    </source>
</evidence>
<keyword evidence="12" id="KW-1185">Reference proteome</keyword>
<keyword evidence="5" id="KW-0812">Transmembrane</keyword>
<gene>
    <name evidence="11" type="ORF">BaRGS_00023800</name>
</gene>
<dbReference type="Pfam" id="PF14828">
    <property type="entry name" value="Amnionless"/>
    <property type="match status" value="1"/>
</dbReference>
<evidence type="ECO:0000256" key="3">
    <source>
        <dbReference type="ARBA" id="ARBA00022448"/>
    </source>
</evidence>
<keyword evidence="7" id="KW-0653">Protein transport</keyword>
<name>A0ABD0KDA4_9CAEN</name>
<keyword evidence="6" id="KW-0732">Signal</keyword>
<comment type="subcellular location">
    <subcellularLocation>
        <location evidence="1">Cell membrane</location>
        <topology evidence="1">Single-pass type I membrane protein</topology>
    </subcellularLocation>
</comment>